<reference evidence="2" key="1">
    <citation type="journal article" date="2018" name="Nat. Microbiol.">
        <title>Leveraging single-cell genomics to expand the fungal tree of life.</title>
        <authorList>
            <person name="Ahrendt S.R."/>
            <person name="Quandt C.A."/>
            <person name="Ciobanu D."/>
            <person name="Clum A."/>
            <person name="Salamov A."/>
            <person name="Andreopoulos B."/>
            <person name="Cheng J.F."/>
            <person name="Woyke T."/>
            <person name="Pelin A."/>
            <person name="Henrissat B."/>
            <person name="Reynolds N.K."/>
            <person name="Benny G.L."/>
            <person name="Smith M.E."/>
            <person name="James T.Y."/>
            <person name="Grigoriev I.V."/>
        </authorList>
    </citation>
    <scope>NUCLEOTIDE SEQUENCE [LARGE SCALE GENOMIC DNA]</scope>
</reference>
<evidence type="ECO:0000313" key="2">
    <source>
        <dbReference type="Proteomes" id="UP000269721"/>
    </source>
</evidence>
<organism evidence="1 2">
    <name type="scientific">Blyttiomyces helicus</name>
    <dbReference type="NCBI Taxonomy" id="388810"/>
    <lineage>
        <taxon>Eukaryota</taxon>
        <taxon>Fungi</taxon>
        <taxon>Fungi incertae sedis</taxon>
        <taxon>Chytridiomycota</taxon>
        <taxon>Chytridiomycota incertae sedis</taxon>
        <taxon>Chytridiomycetes</taxon>
        <taxon>Chytridiomycetes incertae sedis</taxon>
        <taxon>Blyttiomyces</taxon>
    </lineage>
</organism>
<feature type="non-terminal residue" evidence="1">
    <location>
        <position position="1"/>
    </location>
</feature>
<dbReference type="Proteomes" id="UP000269721">
    <property type="component" value="Unassembled WGS sequence"/>
</dbReference>
<gene>
    <name evidence="1" type="ORF">BDK51DRAFT_32079</name>
</gene>
<evidence type="ECO:0000313" key="1">
    <source>
        <dbReference type="EMBL" id="RKO85873.1"/>
    </source>
</evidence>
<keyword evidence="2" id="KW-1185">Reference proteome</keyword>
<protein>
    <submittedName>
        <fullName evidence="1">Uncharacterized protein</fullName>
    </submittedName>
</protein>
<dbReference type="AlphaFoldDB" id="A0A4P9W3N7"/>
<name>A0A4P9W3N7_9FUNG</name>
<dbReference type="EMBL" id="KZ998661">
    <property type="protein sequence ID" value="RKO85873.1"/>
    <property type="molecule type" value="Genomic_DNA"/>
</dbReference>
<sequence>NLETILMPPVKPFLPLEKSWTGKKQVVSYTLPGGTTHTVTLHLDKTGTKGLFGDLVSQLDPLLTTNVGWGCERKPEVVLELVMTICYQRTIDLSITHPFSIFVELPLAHSRTRNINADQVGINAAFAKLAVPLSHTTRIGIVNLAKPSGYFEDNNDDDEDWVQRTEWDGCTLAQSERVRRHGGGSIQDCYAPYLAGSSSPTSQLPPIELPKEAIFPAAGSIFNYPVGPAGSRGDIFMYMDILQRLRRGIPRDPPQLCIDYRLGGVIEAAMISGLKVIAFTSSERDHLAAVDYITRVEPRLSACRHRGETFVDADEEFSRSRGERPAQSNVGCLGESRQQAMEACVVCGTAWHRACRTQMMDRVIRSKKTGGLKGNEKHYCSAECHAIGTMWVPNQIDSIFKGSGIERRVKVAVVDDDETQEEVLVRDTGAL</sequence>
<accession>A0A4P9W3N7</accession>
<proteinExistence type="predicted"/>